<keyword evidence="3" id="KW-1185">Reference proteome</keyword>
<reference evidence="2 3" key="1">
    <citation type="submission" date="2023-07" db="EMBL/GenBank/DDBJ databases">
        <title>Sequencing the genomes of 1000 actinobacteria strains.</title>
        <authorList>
            <person name="Klenk H.-P."/>
        </authorList>
    </citation>
    <scope>NUCLEOTIDE SEQUENCE [LARGE SCALE GENOMIC DNA]</scope>
    <source>
        <strain evidence="2 3">DSM 44109</strain>
    </source>
</reference>
<evidence type="ECO:0000313" key="2">
    <source>
        <dbReference type="EMBL" id="MDP9868871.1"/>
    </source>
</evidence>
<feature type="region of interest" description="Disordered" evidence="1">
    <location>
        <begin position="45"/>
        <end position="64"/>
    </location>
</feature>
<gene>
    <name evidence="2" type="ORF">J2S55_008137</name>
</gene>
<evidence type="ECO:0000256" key="1">
    <source>
        <dbReference type="SAM" id="MobiDB-lite"/>
    </source>
</evidence>
<comment type="caution">
    <text evidence="2">The sequence shown here is derived from an EMBL/GenBank/DDBJ whole genome shotgun (WGS) entry which is preliminary data.</text>
</comment>
<dbReference type="Proteomes" id="UP001230426">
    <property type="component" value="Unassembled WGS sequence"/>
</dbReference>
<accession>A0ABT9RHV1</accession>
<dbReference type="EMBL" id="JAUSRB010000002">
    <property type="protein sequence ID" value="MDP9868871.1"/>
    <property type="molecule type" value="Genomic_DNA"/>
</dbReference>
<proteinExistence type="predicted"/>
<protein>
    <submittedName>
        <fullName evidence="2">Uncharacterized protein</fullName>
    </submittedName>
</protein>
<name>A0ABT9RHV1_9ACTN</name>
<organism evidence="2 3">
    <name type="scientific">Streptosporangium brasiliense</name>
    <dbReference type="NCBI Taxonomy" id="47480"/>
    <lineage>
        <taxon>Bacteria</taxon>
        <taxon>Bacillati</taxon>
        <taxon>Actinomycetota</taxon>
        <taxon>Actinomycetes</taxon>
        <taxon>Streptosporangiales</taxon>
        <taxon>Streptosporangiaceae</taxon>
        <taxon>Streptosporangium</taxon>
    </lineage>
</organism>
<sequence length="64" mass="6774">MSESFAAAVRDRVRRADAALAAARLSGDIEEVMLAEAEWEEARHTARRHGVPVGSAEPGEGSVA</sequence>
<evidence type="ECO:0000313" key="3">
    <source>
        <dbReference type="Proteomes" id="UP001230426"/>
    </source>
</evidence>
<dbReference type="RefSeq" id="WP_306872181.1">
    <property type="nucleotide sequence ID" value="NZ_JAUSRB010000002.1"/>
</dbReference>